<sequence length="264" mass="29161">MEGPDVRGHYEELAGEYDEHWVYGSDYVPWMSGRIVEALGLGTTDRIADIGSGTGLFAREAAEQLKPRHPILCVDPSEAMLSQLGAPPPADLAPIVASAEDVAEGRARLPYEQLDAMWLKESVHHVAHPAHTLRGLADRLAPGGRLLVVMLPATIQYPLFEAALARFEELQPDPAVIEGHLRAAGLEAGLSYVEHELRIDRDKYLGMVRARYMSLLSTFSDSEIEKGIEEMQVAHPEPVLVFPDRFAFVLGQRRGESSDEHHGR</sequence>
<dbReference type="EMBL" id="JACHNE010000001">
    <property type="protein sequence ID" value="MBB5796486.1"/>
    <property type="molecule type" value="Genomic_DNA"/>
</dbReference>
<dbReference type="Gene3D" id="3.40.50.150">
    <property type="entry name" value="Vaccinia Virus protein VP39"/>
    <property type="match status" value="1"/>
</dbReference>
<comment type="caution">
    <text evidence="2">The sequence shown here is derived from an EMBL/GenBank/DDBJ whole genome shotgun (WGS) entry which is preliminary data.</text>
</comment>
<evidence type="ECO:0000313" key="2">
    <source>
        <dbReference type="EMBL" id="MBB5796486.1"/>
    </source>
</evidence>
<dbReference type="GO" id="GO:0017000">
    <property type="term" value="P:antibiotic biosynthetic process"/>
    <property type="evidence" value="ECO:0007669"/>
    <property type="project" value="UniProtKB-ARBA"/>
</dbReference>
<dbReference type="PANTHER" id="PTHR43861:SF1">
    <property type="entry name" value="TRANS-ACONITATE 2-METHYLTRANSFERASE"/>
    <property type="match status" value="1"/>
</dbReference>
<evidence type="ECO:0000313" key="3">
    <source>
        <dbReference type="Proteomes" id="UP000590647"/>
    </source>
</evidence>
<keyword evidence="2" id="KW-0489">Methyltransferase</keyword>
<protein>
    <submittedName>
        <fullName evidence="2">SAM-dependent methyltransferase</fullName>
    </submittedName>
</protein>
<dbReference type="InterPro" id="IPR013217">
    <property type="entry name" value="Methyltransf_12"/>
</dbReference>
<dbReference type="RefSeq" id="WP_184986427.1">
    <property type="nucleotide sequence ID" value="NZ_JACHNE010000001.1"/>
</dbReference>
<dbReference type="AlphaFoldDB" id="A0A7W9H6R8"/>
<organism evidence="2 3">
    <name type="scientific">Streptomyces caelestis</name>
    <dbReference type="NCBI Taxonomy" id="36816"/>
    <lineage>
        <taxon>Bacteria</taxon>
        <taxon>Bacillati</taxon>
        <taxon>Actinomycetota</taxon>
        <taxon>Actinomycetes</taxon>
        <taxon>Kitasatosporales</taxon>
        <taxon>Streptomycetaceae</taxon>
        <taxon>Streptomyces</taxon>
    </lineage>
</organism>
<dbReference type="GO" id="GO:0008168">
    <property type="term" value="F:methyltransferase activity"/>
    <property type="evidence" value="ECO:0007669"/>
    <property type="project" value="UniProtKB-KW"/>
</dbReference>
<evidence type="ECO:0000259" key="1">
    <source>
        <dbReference type="Pfam" id="PF08242"/>
    </source>
</evidence>
<name>A0A7W9H6R8_9ACTN</name>
<keyword evidence="3" id="KW-1185">Reference proteome</keyword>
<keyword evidence="2" id="KW-0808">Transferase</keyword>
<dbReference type="SUPFAM" id="SSF53335">
    <property type="entry name" value="S-adenosyl-L-methionine-dependent methyltransferases"/>
    <property type="match status" value="1"/>
</dbReference>
<dbReference type="PANTHER" id="PTHR43861">
    <property type="entry name" value="TRANS-ACONITATE 2-METHYLTRANSFERASE-RELATED"/>
    <property type="match status" value="1"/>
</dbReference>
<dbReference type="InterPro" id="IPR029063">
    <property type="entry name" value="SAM-dependent_MTases_sf"/>
</dbReference>
<dbReference type="GO" id="GO:0032259">
    <property type="term" value="P:methylation"/>
    <property type="evidence" value="ECO:0007669"/>
    <property type="project" value="UniProtKB-KW"/>
</dbReference>
<accession>A0A7W9H6R8</accession>
<proteinExistence type="predicted"/>
<dbReference type="CDD" id="cd02440">
    <property type="entry name" value="AdoMet_MTases"/>
    <property type="match status" value="1"/>
</dbReference>
<feature type="domain" description="Methyltransferase type 12" evidence="1">
    <location>
        <begin position="49"/>
        <end position="146"/>
    </location>
</feature>
<dbReference type="Pfam" id="PF08242">
    <property type="entry name" value="Methyltransf_12"/>
    <property type="match status" value="1"/>
</dbReference>
<reference evidence="2 3" key="1">
    <citation type="submission" date="2020-08" db="EMBL/GenBank/DDBJ databases">
        <title>Sequencing the genomes of 1000 actinobacteria strains.</title>
        <authorList>
            <person name="Klenk H.-P."/>
        </authorList>
    </citation>
    <scope>NUCLEOTIDE SEQUENCE [LARGE SCALE GENOMIC DNA]</scope>
    <source>
        <strain evidence="2 3">DSM 40084</strain>
    </source>
</reference>
<gene>
    <name evidence="2" type="ORF">HDA41_004450</name>
</gene>
<dbReference type="Proteomes" id="UP000590647">
    <property type="component" value="Unassembled WGS sequence"/>
</dbReference>